<dbReference type="EMBL" id="JBBJBU010000003">
    <property type="protein sequence ID" value="KAK7206399.1"/>
    <property type="molecule type" value="Genomic_DNA"/>
</dbReference>
<protein>
    <submittedName>
        <fullName evidence="14">Mitochondrial carrier domain-containing protein</fullName>
    </submittedName>
</protein>
<dbReference type="InterPro" id="IPR018108">
    <property type="entry name" value="MCP_transmembrane"/>
</dbReference>
<dbReference type="CDD" id="cd00051">
    <property type="entry name" value="EFh"/>
    <property type="match status" value="1"/>
</dbReference>
<feature type="domain" description="EF-hand" evidence="13">
    <location>
        <begin position="15"/>
        <end position="50"/>
    </location>
</feature>
<dbReference type="SUPFAM" id="SSF103506">
    <property type="entry name" value="Mitochondrial carrier"/>
    <property type="match status" value="1"/>
</dbReference>
<evidence type="ECO:0000256" key="11">
    <source>
        <dbReference type="RuleBase" id="RU000488"/>
    </source>
</evidence>
<evidence type="ECO:0000256" key="3">
    <source>
        <dbReference type="ARBA" id="ARBA00022692"/>
    </source>
</evidence>
<dbReference type="GeneID" id="90035096"/>
<evidence type="ECO:0000256" key="4">
    <source>
        <dbReference type="ARBA" id="ARBA00022737"/>
    </source>
</evidence>
<dbReference type="SUPFAM" id="SSF47473">
    <property type="entry name" value="EF-hand"/>
    <property type="match status" value="1"/>
</dbReference>
<keyword evidence="3 10" id="KW-0812">Transmembrane</keyword>
<keyword evidence="4" id="KW-0677">Repeat</keyword>
<dbReference type="PROSITE" id="PS50222">
    <property type="entry name" value="EF_HAND_2"/>
    <property type="match status" value="3"/>
</dbReference>
<keyword evidence="9 10" id="KW-0472">Membrane</keyword>
<evidence type="ECO:0000313" key="14">
    <source>
        <dbReference type="EMBL" id="KAK7206399.1"/>
    </source>
</evidence>
<dbReference type="Pfam" id="PF00153">
    <property type="entry name" value="Mito_carr"/>
    <property type="match status" value="3"/>
</dbReference>
<keyword evidence="8" id="KW-0496">Mitochondrion</keyword>
<keyword evidence="2 11" id="KW-0813">Transport</keyword>
<dbReference type="InterPro" id="IPR002067">
    <property type="entry name" value="MCP"/>
</dbReference>
<dbReference type="PROSITE" id="PS00018">
    <property type="entry name" value="EF_HAND_1"/>
    <property type="match status" value="2"/>
</dbReference>
<evidence type="ECO:0000256" key="5">
    <source>
        <dbReference type="ARBA" id="ARBA00022792"/>
    </source>
</evidence>
<feature type="repeat" description="Solcar" evidence="10">
    <location>
        <begin position="185"/>
        <end position="291"/>
    </location>
</feature>
<gene>
    <name evidence="14" type="ORF">BZA70DRAFT_134515</name>
</gene>
<dbReference type="SMART" id="SM00054">
    <property type="entry name" value="EFh"/>
    <property type="match status" value="4"/>
</dbReference>
<dbReference type="RefSeq" id="XP_064769432.1">
    <property type="nucleotide sequence ID" value="XM_064909584.1"/>
</dbReference>
<evidence type="ECO:0000259" key="13">
    <source>
        <dbReference type="PROSITE" id="PS50222"/>
    </source>
</evidence>
<dbReference type="InterPro" id="IPR018247">
    <property type="entry name" value="EF_Hand_1_Ca_BS"/>
</dbReference>
<dbReference type="Gene3D" id="1.10.238.10">
    <property type="entry name" value="EF-hand"/>
    <property type="match status" value="1"/>
</dbReference>
<reference evidence="14 15" key="1">
    <citation type="submission" date="2024-03" db="EMBL/GenBank/DDBJ databases">
        <title>Genome-scale model development and genomic sequencing of the oleaginous clade Lipomyces.</title>
        <authorList>
            <consortium name="Lawrence Berkeley National Laboratory"/>
            <person name="Czajka J.J."/>
            <person name="Han Y."/>
            <person name="Kim J."/>
            <person name="Mondo S.J."/>
            <person name="Hofstad B.A."/>
            <person name="Robles A."/>
            <person name="Haridas S."/>
            <person name="Riley R."/>
            <person name="LaButti K."/>
            <person name="Pangilinan J."/>
            <person name="Andreopoulos W."/>
            <person name="Lipzen A."/>
            <person name="Yan J."/>
            <person name="Wang M."/>
            <person name="Ng V."/>
            <person name="Grigoriev I.V."/>
            <person name="Spatafora J.W."/>
            <person name="Magnuson J.K."/>
            <person name="Baker S.E."/>
            <person name="Pomraning K.R."/>
        </authorList>
    </citation>
    <scope>NUCLEOTIDE SEQUENCE [LARGE SCALE GENOMIC DNA]</scope>
    <source>
        <strain evidence="14 15">Phaff 52-87</strain>
    </source>
</reference>
<evidence type="ECO:0000256" key="7">
    <source>
        <dbReference type="ARBA" id="ARBA00022989"/>
    </source>
</evidence>
<evidence type="ECO:0000256" key="8">
    <source>
        <dbReference type="ARBA" id="ARBA00023128"/>
    </source>
</evidence>
<keyword evidence="7 12" id="KW-1133">Transmembrane helix</keyword>
<keyword evidence="15" id="KW-1185">Reference proteome</keyword>
<evidence type="ECO:0000256" key="10">
    <source>
        <dbReference type="PROSITE-ProRule" id="PRU00282"/>
    </source>
</evidence>
<name>A0ABR1F970_9ASCO</name>
<feature type="transmembrane region" description="Helical" evidence="12">
    <location>
        <begin position="363"/>
        <end position="381"/>
    </location>
</feature>
<dbReference type="Gene3D" id="1.50.40.10">
    <property type="entry name" value="Mitochondrial carrier domain"/>
    <property type="match status" value="1"/>
</dbReference>
<evidence type="ECO:0000256" key="6">
    <source>
        <dbReference type="ARBA" id="ARBA00022837"/>
    </source>
</evidence>
<dbReference type="InterPro" id="IPR023395">
    <property type="entry name" value="MCP_dom_sf"/>
</dbReference>
<evidence type="ECO:0000256" key="2">
    <source>
        <dbReference type="ARBA" id="ARBA00022448"/>
    </source>
</evidence>
<evidence type="ECO:0000313" key="15">
    <source>
        <dbReference type="Proteomes" id="UP001498771"/>
    </source>
</evidence>
<comment type="subcellular location">
    <subcellularLocation>
        <location evidence="1">Mitochondrion inner membrane</location>
        <topology evidence="1">Multi-pass membrane protein</topology>
    </subcellularLocation>
</comment>
<comment type="caution">
    <text evidence="14">The sequence shown here is derived from an EMBL/GenBank/DDBJ whole genome shotgun (WGS) entry which is preliminary data.</text>
</comment>
<proteinExistence type="inferred from homology"/>
<feature type="repeat" description="Solcar" evidence="10">
    <location>
        <begin position="410"/>
        <end position="499"/>
    </location>
</feature>
<feature type="transmembrane region" description="Helical" evidence="12">
    <location>
        <begin position="413"/>
        <end position="433"/>
    </location>
</feature>
<evidence type="ECO:0000256" key="9">
    <source>
        <dbReference type="ARBA" id="ARBA00023136"/>
    </source>
</evidence>
<organism evidence="14 15">
    <name type="scientific">Myxozyma melibiosi</name>
    <dbReference type="NCBI Taxonomy" id="54550"/>
    <lineage>
        <taxon>Eukaryota</taxon>
        <taxon>Fungi</taxon>
        <taxon>Dikarya</taxon>
        <taxon>Ascomycota</taxon>
        <taxon>Saccharomycotina</taxon>
        <taxon>Lipomycetes</taxon>
        <taxon>Lipomycetales</taxon>
        <taxon>Lipomycetaceae</taxon>
        <taxon>Myxozyma</taxon>
    </lineage>
</organism>
<dbReference type="PRINTS" id="PR00926">
    <property type="entry name" value="MITOCARRIER"/>
</dbReference>
<sequence>MAVHSRFNDPESRAAREQHIHELFQQLDTQNKGYLDKESLSEGFRQLNHPLQNAIGITNEVITLVDQSGDGTIQYPEFLQFVERTEDHLWALFQSVDKDHNGRLDRADVAAALQSSGLSVSADRLDQFFKSMDQNNDNAITYNEWRDFLLFIPVDNISIRAAYRYFIDSYPITSDGDVFLSDETLSGIGYFLAGGVAGAISRTATAPFDRLKVYLIAQTGQAPLATKVAAQGVAAEIASKAVPKNALAEAVRTLWRHGGIPNFFVGNGLNIVKVFPESAIKFGSFEASKRLFAELEGTTVNNMSGISSFIAGGIGGAVSQFAVYPLDTLKFRVQCEAESSDLRGNKLMVKTAKDMWRSGGLLGYYRGIILGIGGIFPYAALDLGTFEAMKRAYIKTTAKKEGIDEENVKISNLAVLTMGALSGSVGASVVYPINLLRTRLQAQGTAAHPQTYTGMRDVLQKTIRNEGYHALFRGLVPNLLKVAPAVSISYLVYENCKALFGLK</sequence>
<feature type="domain" description="EF-hand" evidence="13">
    <location>
        <begin position="120"/>
        <end position="155"/>
    </location>
</feature>
<feature type="repeat" description="Solcar" evidence="10">
    <location>
        <begin position="303"/>
        <end position="392"/>
    </location>
</feature>
<dbReference type="PROSITE" id="PS50920">
    <property type="entry name" value="SOLCAR"/>
    <property type="match status" value="3"/>
</dbReference>
<evidence type="ECO:0000256" key="1">
    <source>
        <dbReference type="ARBA" id="ARBA00004448"/>
    </source>
</evidence>
<keyword evidence="6" id="KW-0106">Calcium</keyword>
<dbReference type="PANTHER" id="PTHR24089">
    <property type="entry name" value="SOLUTE CARRIER FAMILY 25"/>
    <property type="match status" value="1"/>
</dbReference>
<feature type="domain" description="EF-hand" evidence="13">
    <location>
        <begin position="84"/>
        <end position="119"/>
    </location>
</feature>
<dbReference type="Pfam" id="PF13499">
    <property type="entry name" value="EF-hand_7"/>
    <property type="match status" value="2"/>
</dbReference>
<dbReference type="InterPro" id="IPR011992">
    <property type="entry name" value="EF-hand-dom_pair"/>
</dbReference>
<dbReference type="InterPro" id="IPR002048">
    <property type="entry name" value="EF_hand_dom"/>
</dbReference>
<accession>A0ABR1F970</accession>
<keyword evidence="5" id="KW-0999">Mitochondrion inner membrane</keyword>
<comment type="similarity">
    <text evidence="11">Belongs to the mitochondrial carrier (TC 2.A.29) family.</text>
</comment>
<evidence type="ECO:0000256" key="12">
    <source>
        <dbReference type="SAM" id="Phobius"/>
    </source>
</evidence>
<dbReference type="Proteomes" id="UP001498771">
    <property type="component" value="Unassembled WGS sequence"/>
</dbReference>